<dbReference type="SUPFAM" id="SSF49452">
    <property type="entry name" value="Starch-binding domain-like"/>
    <property type="match status" value="1"/>
</dbReference>
<dbReference type="SUPFAM" id="SSF52058">
    <property type="entry name" value="L domain-like"/>
    <property type="match status" value="2"/>
</dbReference>
<dbReference type="Pfam" id="PF12799">
    <property type="entry name" value="LRR_4"/>
    <property type="match status" value="3"/>
</dbReference>
<proteinExistence type="predicted"/>
<dbReference type="InterPro" id="IPR050836">
    <property type="entry name" value="SDS22/Internalin_LRR"/>
</dbReference>
<evidence type="ECO:0000256" key="4">
    <source>
        <dbReference type="SAM" id="MobiDB-lite"/>
    </source>
</evidence>
<dbReference type="SMART" id="SM00060">
    <property type="entry name" value="FN3"/>
    <property type="match status" value="4"/>
</dbReference>
<feature type="domain" description="Fibronectin type-III" evidence="7">
    <location>
        <begin position="1078"/>
        <end position="1169"/>
    </location>
</feature>
<dbReference type="InterPro" id="IPR047589">
    <property type="entry name" value="DUF11_rpt"/>
</dbReference>
<evidence type="ECO:0000256" key="2">
    <source>
        <dbReference type="ARBA" id="ARBA00022729"/>
    </source>
</evidence>
<evidence type="ECO:0000259" key="7">
    <source>
        <dbReference type="PROSITE" id="PS50853"/>
    </source>
</evidence>
<evidence type="ECO:0000256" key="5">
    <source>
        <dbReference type="SAM" id="Phobius"/>
    </source>
</evidence>
<dbReference type="SMART" id="SM00365">
    <property type="entry name" value="LRR_SD22"/>
    <property type="match status" value="11"/>
</dbReference>
<feature type="domain" description="Fibronectin type-III" evidence="7">
    <location>
        <begin position="831"/>
        <end position="921"/>
    </location>
</feature>
<feature type="compositionally biased region" description="Basic and acidic residues" evidence="4">
    <location>
        <begin position="2541"/>
        <end position="2553"/>
    </location>
</feature>
<dbReference type="InterPro" id="IPR001611">
    <property type="entry name" value="Leu-rich_rpt"/>
</dbReference>
<evidence type="ECO:0000313" key="9">
    <source>
        <dbReference type="Proteomes" id="UP000799092"/>
    </source>
</evidence>
<dbReference type="RefSeq" id="WP_153734864.1">
    <property type="nucleotide sequence ID" value="NZ_WJNG01000001.1"/>
</dbReference>
<dbReference type="InterPro" id="IPR032675">
    <property type="entry name" value="LRR_dom_sf"/>
</dbReference>
<organism evidence="8 9">
    <name type="scientific">Aquibacillus halophilus</name>
    <dbReference type="NCBI Taxonomy" id="930132"/>
    <lineage>
        <taxon>Bacteria</taxon>
        <taxon>Bacillati</taxon>
        <taxon>Bacillota</taxon>
        <taxon>Bacilli</taxon>
        <taxon>Bacillales</taxon>
        <taxon>Bacillaceae</taxon>
        <taxon>Aquibacillus</taxon>
    </lineage>
</organism>
<evidence type="ECO:0000313" key="8">
    <source>
        <dbReference type="EMBL" id="MRH41200.1"/>
    </source>
</evidence>
<dbReference type="InterPro" id="IPR003961">
    <property type="entry name" value="FN3_dom"/>
</dbReference>
<dbReference type="EMBL" id="WJNG01000001">
    <property type="protein sequence ID" value="MRH41200.1"/>
    <property type="molecule type" value="Genomic_DNA"/>
</dbReference>
<feature type="transmembrane region" description="Helical" evidence="5">
    <location>
        <begin position="2565"/>
        <end position="2584"/>
    </location>
</feature>
<dbReference type="Pfam" id="PF00041">
    <property type="entry name" value="fn3"/>
    <property type="match status" value="2"/>
</dbReference>
<dbReference type="PANTHER" id="PTHR46652:SF3">
    <property type="entry name" value="LEUCINE-RICH REPEAT-CONTAINING PROTEIN 9"/>
    <property type="match status" value="1"/>
</dbReference>
<dbReference type="CDD" id="cd00063">
    <property type="entry name" value="FN3"/>
    <property type="match status" value="2"/>
</dbReference>
<evidence type="ECO:0000256" key="6">
    <source>
        <dbReference type="SAM" id="SignalP"/>
    </source>
</evidence>
<dbReference type="Gene3D" id="2.60.40.10">
    <property type="entry name" value="Immunoglobulins"/>
    <property type="match status" value="3"/>
</dbReference>
<feature type="region of interest" description="Disordered" evidence="4">
    <location>
        <begin position="2440"/>
        <end position="2559"/>
    </location>
</feature>
<dbReference type="SUPFAM" id="SSF49265">
    <property type="entry name" value="Fibronectin type III"/>
    <property type="match status" value="3"/>
</dbReference>
<keyword evidence="2 6" id="KW-0732">Signal</keyword>
<feature type="compositionally biased region" description="Acidic residues" evidence="4">
    <location>
        <begin position="131"/>
        <end position="150"/>
    </location>
</feature>
<dbReference type="InterPro" id="IPR001434">
    <property type="entry name" value="OmcB-like_DUF11"/>
</dbReference>
<name>A0A6A8D7E5_9BACI</name>
<feature type="domain" description="Fibronectin type-III" evidence="7">
    <location>
        <begin position="1454"/>
        <end position="1542"/>
    </location>
</feature>
<dbReference type="PROSITE" id="PS50853">
    <property type="entry name" value="FN3"/>
    <property type="match status" value="3"/>
</dbReference>
<keyword evidence="5" id="KW-0812">Transmembrane</keyword>
<dbReference type="InterPro" id="IPR032812">
    <property type="entry name" value="SbsA_Ig"/>
</dbReference>
<comment type="caution">
    <text evidence="8">The sequence shown here is derived from an EMBL/GenBank/DDBJ whole genome shotgun (WGS) entry which is preliminary data.</text>
</comment>
<feature type="region of interest" description="Disordered" evidence="4">
    <location>
        <begin position="131"/>
        <end position="152"/>
    </location>
</feature>
<dbReference type="Gene3D" id="2.60.40.1120">
    <property type="entry name" value="Carboxypeptidase-like, regulatory domain"/>
    <property type="match status" value="2"/>
</dbReference>
<dbReference type="GO" id="GO:0030246">
    <property type="term" value="F:carbohydrate binding"/>
    <property type="evidence" value="ECO:0007669"/>
    <property type="project" value="InterPro"/>
</dbReference>
<dbReference type="PANTHER" id="PTHR46652">
    <property type="entry name" value="LEUCINE-RICH REPEAT AND IQ DOMAIN-CONTAINING PROTEIN 1-RELATED"/>
    <property type="match status" value="1"/>
</dbReference>
<keyword evidence="5" id="KW-1133">Transmembrane helix</keyword>
<keyword evidence="3" id="KW-0677">Repeat</keyword>
<sequence>MSIRKCVNILSIIVILFSVIASPVSAIAMENDDVTAINLQVEQGQASNQLTWIINETEVGEEFSHFFIWKNGEASIVEPTKEQLDSDFVQYSYLDTEVEPNTTYTYQSAGVTVSNLQIESNKVTITTSDFEVSEGEVEPPVESEPTETPDLDGPLVDNIRLVVGGVAMATPKQEDYFLLDMGDLMDPINEGSPLEDNNANVEGFSIESSIDALEGSASYNGQSFYFGFTNGNAFIPLMSLFDLEEDATLAQFKQALANNGDGKIKIQLLGEDGNVSTYYYEFMRTSLYEGDTTDGSVEPTEPTEPEQPAEPAVEGPIVENIMWTIEGSGFGGAYNQEKYFEFDFINFLDPAWTIDSPLENDESIVSGLTIEAFNDIAKATVTFNGQDTIITFNNGLASISINDLFHLEGEVTLGEFKEALANNGDGKISISLLDNDNNESIYYYEFINTSIFKVISFEDPILEENVRDHLAVYDRELTGKDLQDLTTLHATDQGIENLSGLEYATNLVGLDLSGNNIEDLSPLTNLTNLESVVLWENRFTDVSPLSSLPNLSYLSIDYNPQLEDISPLSNLTNLSTLILSYTGVQDITSLHALTNLNELYLYELDLDLSEGSNTQETIYSLESQGVSVYYYEESPDDNNYEFLHLVDVTSTSSSITIQWDASDSFEDFEVLLNGELVDTLAGDTREYVFANLDSYTSYDIEVTPTLDTDNLYGRLITTKTSWIEEELVDVQIQLVDPTQEPIEYGYLFQIKGLDETNSTFVEFGSVYAGSLEMWGQHMGLQLPIGSYKIKFYDEESLSRYAEFEIEIQEDNNYEENPINLILDEEALSSFQPFEMNVTNVTENSFDLTWENSEITSASNLYVYVDNGENFEVVEEVILESDQTSYSFASLDKDTLYRVGFETKHIFGRADVKNLNVRTNGGEVLGEVVEIADSNLEQAIREELGIYLRDLTNGDLEQLTTLNAPERQINDLSGIENAVNLVNLNLFKNNITDISLLSELTALDELVLWDNQIEDVSSLSNLTNLRYLDLEFNQIVDISPLIDLTNLETLYLVDNPISDYSTAEALVEAGVNVHYDGYEEQDLSIAIAEISDSSISIDWYVSDYVEVVEEYELILDGESVFVDSETTSYTFSELEPNTRYAIEVLAHLPNDNTAGDWTEVWTEGVGTANEVQVQILDMPTSDQGYHEFLLEGISQTNVSVSKNGYVNEEGFLTNFEDNTVFDLPVGEYQLFIYTPMGDLLDPTYTIEVLDGVDHINQPIEVSFTGNSDEITGEVVTFNDENLKRAIGDALGIYDRELYTSDLENLTSLPASGYSIEDLTGLEHAINLSNIDFYDNAISDISLLESLTSLTSLILWENNISDISPLANLENLTYLDLDTNNITDVSPLAGLSNLETLWLANNPSEDVSSLATLTNLTDLFLNGLPLDFENTQSLEAIETLQSAGVNVTYDNQVIAPSLDVYVESVTDTTAQIEWWLNNATTVDHFDLYINGEKVETVSSDEQSYTYELLNPNTEYIVHVDAVNDDGVVIATAGDQVLTAHAQEDVKQVKLQAKDKDNQVIDRGLEYSIEGLGENNQDVYLYGQTDEDGFFRSWYDSAETVTLPVGDYEVIVYGEDSYLNTIQTVSILSDQEAYTITVDQLEAETKDVTIKVVDENDEPVTEINDLSFYSYDVMNAFNYEFGDYYLWNESNEAGEYLLEDVVVTDQYKYQLNLRAPGYITYNQTNVEVQENSDVITITMSPGASITGNVVNNSGSPLVGVSYYVSGNNIYEYGQTSEQDLTIDGLVAEDLMVELSMEGYQSKTIEVSAEEFVDNEFNLGTVELLSEKYVHGKVLKEDGSPAKNVNVYLFVENEEWSSLWARTDAEGYFKIRNVEDGTYRIETEAYNLPNVEVTDVTPIADPYTIILEQEGEGSFVGEGNGFTAAKQTVVPGQTLDYRLNFKNNGDSSAENVEVSFNLPTNVELNEESVLLNGQVVQLDRGNIIIPNVEVGQAGTITFKVNVSEEVTQSTIISTANLSLGEDNLKSYTATTNVLSVSLTAPAITAQSDINVYGTAKPGATVKIYDGDLLLAETTANSKWWYADVSLPTTIGENSTHQLVAKVSQGENVSYSKPVTIDYQPDIVEFNDVNISAGWNQNITINPNTGIVTTAIVEFTPIDITVGFTGEVDSAAIHFLGEEYELTKEGENYGGIIPGDWSSYGEQLLELSYTVNGEVIRVPLMEVIVLIDPSGYVFEGSMDNRLQGATAVVEQQVGTRWQQWNAEFFNQINPQVTDEDGRYGWDVIEGNWRVIFSKADYETYTSRTVVVPPAETQLNVPLVRIAKPIVNSITPVDGGTDAALDGSVTIEFDRLMNEATIDDLIKVYNSNDQLVEGQFVLEGINGYKQTPGKPGYYEEDQTKKLSQTIVWNPASDLNPNETYKVVIDQSIQDYSGKSLEASVESVFTTLSAETDEETQDETETPTGEEGSEDIETPAGEEGSEDTETPVGEEGSEETETPVGEEGNEETETPVGEEGSEDTETPVGEEVTEDTETPVGEEDNEQTEDQDTNKEVSKEDSSKSGDLPDTATNTFNLLFISMLFLVTGILLYALSRRRQL</sequence>
<dbReference type="PROSITE" id="PS51450">
    <property type="entry name" value="LRR"/>
    <property type="match status" value="10"/>
</dbReference>
<dbReference type="InterPro" id="IPR025875">
    <property type="entry name" value="Leu-rich_rpt_4"/>
</dbReference>
<dbReference type="InterPro" id="IPR013783">
    <property type="entry name" value="Ig-like_fold"/>
</dbReference>
<feature type="compositionally biased region" description="Acidic residues" evidence="4">
    <location>
        <begin position="2444"/>
        <end position="2454"/>
    </location>
</feature>
<feature type="chain" id="PRO_5025482262" evidence="6">
    <location>
        <begin position="29"/>
        <end position="2590"/>
    </location>
</feature>
<evidence type="ECO:0000256" key="3">
    <source>
        <dbReference type="ARBA" id="ARBA00022737"/>
    </source>
</evidence>
<dbReference type="SMART" id="SM00369">
    <property type="entry name" value="LRR_TYP"/>
    <property type="match status" value="6"/>
</dbReference>
<gene>
    <name evidence="8" type="ORF">GH741_00750</name>
</gene>
<dbReference type="OrthoDB" id="1813813at2"/>
<keyword evidence="9" id="KW-1185">Reference proteome</keyword>
<accession>A0A6A8D7E5</accession>
<dbReference type="Proteomes" id="UP000799092">
    <property type="component" value="Unassembled WGS sequence"/>
</dbReference>
<feature type="region of interest" description="Disordered" evidence="4">
    <location>
        <begin position="290"/>
        <end position="313"/>
    </location>
</feature>
<keyword evidence="5" id="KW-0472">Membrane</keyword>
<dbReference type="InterPro" id="IPR036116">
    <property type="entry name" value="FN3_sf"/>
</dbReference>
<keyword evidence="1" id="KW-0433">Leucine-rich repeat</keyword>
<protein>
    <submittedName>
        <fullName evidence="8">DUF11 domain-containing protein</fullName>
    </submittedName>
</protein>
<dbReference type="NCBIfam" id="TIGR01451">
    <property type="entry name" value="B_ant_repeat"/>
    <property type="match status" value="1"/>
</dbReference>
<reference evidence="8" key="1">
    <citation type="submission" date="2019-11" db="EMBL/GenBank/DDBJ databases">
        <authorList>
            <person name="Li J."/>
        </authorList>
    </citation>
    <scope>NUCLEOTIDE SEQUENCE</scope>
    <source>
        <strain evidence="8">B6B</strain>
    </source>
</reference>
<dbReference type="Pfam" id="PF01345">
    <property type="entry name" value="DUF11"/>
    <property type="match status" value="1"/>
</dbReference>
<dbReference type="InterPro" id="IPR003591">
    <property type="entry name" value="Leu-rich_rpt_typical-subtyp"/>
</dbReference>
<evidence type="ECO:0000256" key="1">
    <source>
        <dbReference type="ARBA" id="ARBA00022614"/>
    </source>
</evidence>
<dbReference type="Gene3D" id="3.80.10.10">
    <property type="entry name" value="Ribonuclease Inhibitor"/>
    <property type="match status" value="3"/>
</dbReference>
<feature type="signal peptide" evidence="6">
    <location>
        <begin position="1"/>
        <end position="28"/>
    </location>
</feature>
<dbReference type="Pfam" id="PF13205">
    <property type="entry name" value="Big_5"/>
    <property type="match status" value="1"/>
</dbReference>
<dbReference type="InterPro" id="IPR013784">
    <property type="entry name" value="Carb-bd-like_fold"/>
</dbReference>
<feature type="compositionally biased region" description="Acidic residues" evidence="4">
    <location>
        <begin position="2520"/>
        <end position="2540"/>
    </location>
</feature>